<dbReference type="InterPro" id="IPR003593">
    <property type="entry name" value="AAA+_ATPase"/>
</dbReference>
<evidence type="ECO:0000256" key="2">
    <source>
        <dbReference type="ARBA" id="ARBA00005417"/>
    </source>
</evidence>
<dbReference type="Proteomes" id="UP000516117">
    <property type="component" value="Chromosome"/>
</dbReference>
<reference evidence="8 9" key="1">
    <citation type="submission" date="2020-08" db="EMBL/GenBank/DDBJ databases">
        <title>Genome sequence of Tessaracoccus defluvii JCM 17540T.</title>
        <authorList>
            <person name="Hyun D.-W."/>
            <person name="Bae J.-W."/>
        </authorList>
    </citation>
    <scope>NUCLEOTIDE SEQUENCE [LARGE SCALE GENOMIC DNA]</scope>
    <source>
        <strain evidence="8 9">JCM 17540</strain>
    </source>
</reference>
<dbReference type="GO" id="GO:0005886">
    <property type="term" value="C:plasma membrane"/>
    <property type="evidence" value="ECO:0007669"/>
    <property type="project" value="UniProtKB-SubCell"/>
</dbReference>
<evidence type="ECO:0000259" key="7">
    <source>
        <dbReference type="SMART" id="SM00382"/>
    </source>
</evidence>
<dbReference type="Gene3D" id="3.40.50.300">
    <property type="entry name" value="P-loop containing nucleotide triphosphate hydrolases"/>
    <property type="match status" value="1"/>
</dbReference>
<comment type="subcellular location">
    <subcellularLocation>
        <location evidence="1">Cell membrane</location>
        <topology evidence="1">Peripheral membrane protein</topology>
    </subcellularLocation>
</comment>
<evidence type="ECO:0000313" key="9">
    <source>
        <dbReference type="Proteomes" id="UP000516117"/>
    </source>
</evidence>
<evidence type="ECO:0000256" key="3">
    <source>
        <dbReference type="ARBA" id="ARBA00022448"/>
    </source>
</evidence>
<dbReference type="GO" id="GO:0016887">
    <property type="term" value="F:ATP hydrolysis activity"/>
    <property type="evidence" value="ECO:0007669"/>
    <property type="project" value="InterPro"/>
</dbReference>
<dbReference type="KEGG" id="tdf:H9L22_13460"/>
<organism evidence="8 9">
    <name type="scientific">Tessaracoccus defluvii</name>
    <dbReference type="NCBI Taxonomy" id="1285901"/>
    <lineage>
        <taxon>Bacteria</taxon>
        <taxon>Bacillati</taxon>
        <taxon>Actinomycetota</taxon>
        <taxon>Actinomycetes</taxon>
        <taxon>Propionibacteriales</taxon>
        <taxon>Propionibacteriaceae</taxon>
        <taxon>Tessaracoccus</taxon>
    </lineage>
</organism>
<dbReference type="InterPro" id="IPR027417">
    <property type="entry name" value="P-loop_NTPase"/>
</dbReference>
<dbReference type="RefSeq" id="WP_187720369.1">
    <property type="nucleotide sequence ID" value="NZ_BAABBL010000014.1"/>
</dbReference>
<dbReference type="AlphaFoldDB" id="A0A7H0H3W7"/>
<dbReference type="InterPro" id="IPR050763">
    <property type="entry name" value="ABC_transporter_ATP-binding"/>
</dbReference>
<evidence type="ECO:0000256" key="1">
    <source>
        <dbReference type="ARBA" id="ARBA00004202"/>
    </source>
</evidence>
<keyword evidence="5 8" id="KW-0067">ATP-binding</keyword>
<dbReference type="GO" id="GO:0046677">
    <property type="term" value="P:response to antibiotic"/>
    <property type="evidence" value="ECO:0007669"/>
    <property type="project" value="UniProtKB-KW"/>
</dbReference>
<keyword evidence="9" id="KW-1185">Reference proteome</keyword>
<feature type="domain" description="AAA+ ATPase" evidence="7">
    <location>
        <begin position="42"/>
        <end position="228"/>
    </location>
</feature>
<dbReference type="EMBL" id="CP060789">
    <property type="protein sequence ID" value="QNP55233.1"/>
    <property type="molecule type" value="Genomic_DNA"/>
</dbReference>
<sequence length="228" mass="24071">METPRHSRPAPDTPTPILKADSLRLATGQGLVFDTLSVDIPRGALCAITGKAGAGKSALLLALTGRMQGVTGSLVVDGHDARRHPRRVRSATSVARIDTLIEPEASLSLEDCITERTLADAAPARARMANYLHTAGLLGLTAPLSTLYGRLTPADQVRAAVALATIRPATLVVVDDVDRETTAREQADLWTALGRLADHGVTVIATTSELAALPGDLLRIEMEPTHAR</sequence>
<dbReference type="SUPFAM" id="SSF52540">
    <property type="entry name" value="P-loop containing nucleoside triphosphate hydrolases"/>
    <property type="match status" value="1"/>
</dbReference>
<keyword evidence="3" id="KW-0813">Transport</keyword>
<dbReference type="InterPro" id="IPR003439">
    <property type="entry name" value="ABC_transporter-like_ATP-bd"/>
</dbReference>
<accession>A0A7H0H3W7</accession>
<dbReference type="GO" id="GO:0005524">
    <property type="term" value="F:ATP binding"/>
    <property type="evidence" value="ECO:0007669"/>
    <property type="project" value="UniProtKB-KW"/>
</dbReference>
<evidence type="ECO:0000256" key="5">
    <source>
        <dbReference type="ARBA" id="ARBA00022840"/>
    </source>
</evidence>
<evidence type="ECO:0000256" key="4">
    <source>
        <dbReference type="ARBA" id="ARBA00022741"/>
    </source>
</evidence>
<dbReference type="Pfam" id="PF00005">
    <property type="entry name" value="ABC_tran"/>
    <property type="match status" value="1"/>
</dbReference>
<dbReference type="CDD" id="cd00267">
    <property type="entry name" value="ABC_ATPase"/>
    <property type="match status" value="1"/>
</dbReference>
<keyword evidence="6" id="KW-0046">Antibiotic resistance</keyword>
<dbReference type="SMART" id="SM00382">
    <property type="entry name" value="AAA"/>
    <property type="match status" value="1"/>
</dbReference>
<gene>
    <name evidence="8" type="ORF">H9L22_13460</name>
</gene>
<name>A0A7H0H3W7_9ACTN</name>
<evidence type="ECO:0000256" key="6">
    <source>
        <dbReference type="ARBA" id="ARBA00023251"/>
    </source>
</evidence>
<comment type="similarity">
    <text evidence="2">Belongs to the ABC transporter superfamily.</text>
</comment>
<protein>
    <submittedName>
        <fullName evidence="8">ATP-binding cassette domain-containing protein</fullName>
    </submittedName>
</protein>
<proteinExistence type="inferred from homology"/>
<evidence type="ECO:0000313" key="8">
    <source>
        <dbReference type="EMBL" id="QNP55233.1"/>
    </source>
</evidence>
<dbReference type="PANTHER" id="PTHR42711:SF5">
    <property type="entry name" value="ABC TRANSPORTER ATP-BINDING PROTEIN NATA"/>
    <property type="match status" value="1"/>
</dbReference>
<dbReference type="PANTHER" id="PTHR42711">
    <property type="entry name" value="ABC TRANSPORTER ATP-BINDING PROTEIN"/>
    <property type="match status" value="1"/>
</dbReference>
<keyword evidence="4" id="KW-0547">Nucleotide-binding</keyword>